<dbReference type="OrthoDB" id="5401962at2759"/>
<sequence>DNYCTRALLSSQPNFQAQKCQLQETLEVARYIVIFYPVFHFELNFIEYFCSRVKV</sequence>
<gene>
    <name evidence="1" type="ORF">L873DRAFT_1783979</name>
</gene>
<accession>A0A3N4IUD0</accession>
<dbReference type="AlphaFoldDB" id="A0A3N4IUD0"/>
<dbReference type="STRING" id="1336337.A0A3N4IUD0"/>
<organism evidence="1 2">
    <name type="scientific">Choiromyces venosus 120613-1</name>
    <dbReference type="NCBI Taxonomy" id="1336337"/>
    <lineage>
        <taxon>Eukaryota</taxon>
        <taxon>Fungi</taxon>
        <taxon>Dikarya</taxon>
        <taxon>Ascomycota</taxon>
        <taxon>Pezizomycotina</taxon>
        <taxon>Pezizomycetes</taxon>
        <taxon>Pezizales</taxon>
        <taxon>Tuberaceae</taxon>
        <taxon>Choiromyces</taxon>
    </lineage>
</organism>
<keyword evidence="2" id="KW-1185">Reference proteome</keyword>
<feature type="non-terminal residue" evidence="1">
    <location>
        <position position="1"/>
    </location>
</feature>
<evidence type="ECO:0000313" key="1">
    <source>
        <dbReference type="EMBL" id="RPA89396.1"/>
    </source>
</evidence>
<evidence type="ECO:0000313" key="2">
    <source>
        <dbReference type="Proteomes" id="UP000276215"/>
    </source>
</evidence>
<reference evidence="1 2" key="1">
    <citation type="journal article" date="2018" name="Nat. Ecol. Evol.">
        <title>Pezizomycetes genomes reveal the molecular basis of ectomycorrhizal truffle lifestyle.</title>
        <authorList>
            <person name="Murat C."/>
            <person name="Payen T."/>
            <person name="Noel B."/>
            <person name="Kuo A."/>
            <person name="Morin E."/>
            <person name="Chen J."/>
            <person name="Kohler A."/>
            <person name="Krizsan K."/>
            <person name="Balestrini R."/>
            <person name="Da Silva C."/>
            <person name="Montanini B."/>
            <person name="Hainaut M."/>
            <person name="Levati E."/>
            <person name="Barry K.W."/>
            <person name="Belfiori B."/>
            <person name="Cichocki N."/>
            <person name="Clum A."/>
            <person name="Dockter R.B."/>
            <person name="Fauchery L."/>
            <person name="Guy J."/>
            <person name="Iotti M."/>
            <person name="Le Tacon F."/>
            <person name="Lindquist E.A."/>
            <person name="Lipzen A."/>
            <person name="Malagnac F."/>
            <person name="Mello A."/>
            <person name="Molinier V."/>
            <person name="Miyauchi S."/>
            <person name="Poulain J."/>
            <person name="Riccioni C."/>
            <person name="Rubini A."/>
            <person name="Sitrit Y."/>
            <person name="Splivallo R."/>
            <person name="Traeger S."/>
            <person name="Wang M."/>
            <person name="Zifcakova L."/>
            <person name="Wipf D."/>
            <person name="Zambonelli A."/>
            <person name="Paolocci F."/>
            <person name="Nowrousian M."/>
            <person name="Ottonello S."/>
            <person name="Baldrian P."/>
            <person name="Spatafora J.W."/>
            <person name="Henrissat B."/>
            <person name="Nagy L.G."/>
            <person name="Aury J.M."/>
            <person name="Wincker P."/>
            <person name="Grigoriev I.V."/>
            <person name="Bonfante P."/>
            <person name="Martin F.M."/>
        </authorList>
    </citation>
    <scope>NUCLEOTIDE SEQUENCE [LARGE SCALE GENOMIC DNA]</scope>
    <source>
        <strain evidence="1 2">120613-1</strain>
    </source>
</reference>
<name>A0A3N4IUD0_9PEZI</name>
<proteinExistence type="predicted"/>
<protein>
    <submittedName>
        <fullName evidence="1">Uncharacterized protein</fullName>
    </submittedName>
</protein>
<dbReference type="Proteomes" id="UP000276215">
    <property type="component" value="Unassembled WGS sequence"/>
</dbReference>
<dbReference type="EMBL" id="ML120583">
    <property type="protein sequence ID" value="RPA89396.1"/>
    <property type="molecule type" value="Genomic_DNA"/>
</dbReference>